<dbReference type="PANTHER" id="PTHR18870:SF9">
    <property type="entry name" value="PROTEIN TAG-278-RELATED"/>
    <property type="match status" value="1"/>
</dbReference>
<evidence type="ECO:0000256" key="2">
    <source>
        <dbReference type="SAM" id="Coils"/>
    </source>
</evidence>
<feature type="coiled-coil region" evidence="2">
    <location>
        <begin position="704"/>
        <end position="767"/>
    </location>
</feature>
<dbReference type="PANTHER" id="PTHR18870">
    <property type="entry name" value="PROTEIN TAG-278-RELATED"/>
    <property type="match status" value="1"/>
</dbReference>
<evidence type="ECO:0000313" key="5">
    <source>
        <dbReference type="Proteomes" id="UP000736335"/>
    </source>
</evidence>
<feature type="compositionally biased region" description="Polar residues" evidence="3">
    <location>
        <begin position="149"/>
        <end position="164"/>
    </location>
</feature>
<evidence type="ECO:0000256" key="1">
    <source>
        <dbReference type="ARBA" id="ARBA00023054"/>
    </source>
</evidence>
<proteinExistence type="predicted"/>
<keyword evidence="5" id="KW-1185">Reference proteome</keyword>
<sequence>MPDVDVLDKTNGHHESPDVLSPLDDTLSPHPVSTSDAAGESTDEAAPPAEHVEEEIKEEPPAEKGPSKTTPTKPPTTAAKKVVGAGKPALAKVNTPGVKPSPTTSPVKRNSIATARTAMPPPKPPAPTHTRRTSNLPPKFQPAADKKSLSSSTGTRPTLSSSVLKSPASAINKPPSRASMVSSPDPDTLKPTRPRASITEAVKRTPSVSKPATGVSRPPSSTVASRLSRTPGVGSISSLKEAKENGKPPSSKAGDDLQQKLDKANETVSAKETAIADLESQVSETKSSLESALADIQEKQAQLEELEHAKAAVEQQFEEVQANLRVLQAEREADDSTALLESVKAELHETMKLLQSEKGSVETLNSRIASLETEITSTKSELEALRASSQLATSEAAAAAAIEHEALLKARAELEEINAEASALEATHTAAFDELRRKLTVAEETAKEVEKLEIELASLKKEKEETANRISELEIEVLEARDAIEAAEDAKTKAESKTKTLEEELSKARLASQSALEDREKTLLAQLDEAKKGHEARATELQQEQEKLLSQLTALEGELATAQVALEKAGQEQQLVAEEHAAKLQSLEESNQLALDELNAKLQRITKELESQEEILATKVKVVKEEHEQRLQEAFQEANSKHGVDLQALRAESAASLDQVTQFHENTIRDLKAEHTAILEEQTGDLSKQISKLTFELKATQDDLAKSKAALDTSARELRTLEDQLEVARATAEIVASSATPDRTAEVNRLKKDLADANSDRSALQDVLAATNESIADMSNRHAGELEEVMEARAKDVTRLRSVHKSELAQLEKERSDLASKLSDAHGEIATLKATITARPSTPSSNRAHGHGRTGSGVVTKDEIQKMHEAHNLKMGDLRADYEKKLKEIREELEAANGKTKELDSDLERKTMEIKYLEQEQEEASDTITRYVKLSGLITFIGGTVVLAFICF</sequence>
<dbReference type="Gene3D" id="1.10.287.1490">
    <property type="match status" value="2"/>
</dbReference>
<feature type="compositionally biased region" description="Basic and acidic residues" evidence="3">
    <location>
        <begin position="1"/>
        <end position="17"/>
    </location>
</feature>
<feature type="compositionally biased region" description="Polar residues" evidence="3">
    <location>
        <begin position="218"/>
        <end position="228"/>
    </location>
</feature>
<dbReference type="OrthoDB" id="2289094at2759"/>
<dbReference type="Proteomes" id="UP000736335">
    <property type="component" value="Unassembled WGS sequence"/>
</dbReference>
<feature type="compositionally biased region" description="Polar residues" evidence="3">
    <location>
        <begin position="280"/>
        <end position="290"/>
    </location>
</feature>
<dbReference type="EMBL" id="WIUZ02000005">
    <property type="protein sequence ID" value="KAF9787336.1"/>
    <property type="molecule type" value="Genomic_DNA"/>
</dbReference>
<evidence type="ECO:0000313" key="4">
    <source>
        <dbReference type="EMBL" id="KAF9787336.1"/>
    </source>
</evidence>
<dbReference type="AlphaFoldDB" id="A0A9P6L908"/>
<keyword evidence="1 2" id="KW-0175">Coiled coil</keyword>
<gene>
    <name evidence="4" type="ORF">BJ322DRAFT_717960</name>
</gene>
<feature type="coiled-coil region" evidence="2">
    <location>
        <begin position="879"/>
        <end position="927"/>
    </location>
</feature>
<evidence type="ECO:0000256" key="3">
    <source>
        <dbReference type="SAM" id="MobiDB-lite"/>
    </source>
</evidence>
<accession>A0A9P6L908</accession>
<feature type="compositionally biased region" description="Basic and acidic residues" evidence="3">
    <location>
        <begin position="253"/>
        <end position="265"/>
    </location>
</feature>
<organism evidence="4 5">
    <name type="scientific">Thelephora terrestris</name>
    <dbReference type="NCBI Taxonomy" id="56493"/>
    <lineage>
        <taxon>Eukaryota</taxon>
        <taxon>Fungi</taxon>
        <taxon>Dikarya</taxon>
        <taxon>Basidiomycota</taxon>
        <taxon>Agaricomycotina</taxon>
        <taxon>Agaricomycetes</taxon>
        <taxon>Thelephorales</taxon>
        <taxon>Thelephoraceae</taxon>
        <taxon>Thelephora</taxon>
    </lineage>
</organism>
<reference evidence="4" key="2">
    <citation type="submission" date="2020-11" db="EMBL/GenBank/DDBJ databases">
        <authorList>
            <consortium name="DOE Joint Genome Institute"/>
            <person name="Kuo A."/>
            <person name="Miyauchi S."/>
            <person name="Kiss E."/>
            <person name="Drula E."/>
            <person name="Kohler A."/>
            <person name="Sanchez-Garcia M."/>
            <person name="Andreopoulos B."/>
            <person name="Barry K.W."/>
            <person name="Bonito G."/>
            <person name="Buee M."/>
            <person name="Carver A."/>
            <person name="Chen C."/>
            <person name="Cichocki N."/>
            <person name="Clum A."/>
            <person name="Culley D."/>
            <person name="Crous P.W."/>
            <person name="Fauchery L."/>
            <person name="Girlanda M."/>
            <person name="Hayes R."/>
            <person name="Keri Z."/>
            <person name="Labutti K."/>
            <person name="Lipzen A."/>
            <person name="Lombard V."/>
            <person name="Magnuson J."/>
            <person name="Maillard F."/>
            <person name="Morin E."/>
            <person name="Murat C."/>
            <person name="Nolan M."/>
            <person name="Ohm R."/>
            <person name="Pangilinan J."/>
            <person name="Pereira M."/>
            <person name="Perotto S."/>
            <person name="Peter M."/>
            <person name="Riley R."/>
            <person name="Sitrit Y."/>
            <person name="Stielow B."/>
            <person name="Szollosi G."/>
            <person name="Zifcakova L."/>
            <person name="Stursova M."/>
            <person name="Spatafora J.W."/>
            <person name="Tedersoo L."/>
            <person name="Vaario L.-M."/>
            <person name="Yamada A."/>
            <person name="Yan M."/>
            <person name="Wang P."/>
            <person name="Xu J."/>
            <person name="Bruns T."/>
            <person name="Baldrian P."/>
            <person name="Vilgalys R."/>
            <person name="Henrissat B."/>
            <person name="Grigoriev I.V."/>
            <person name="Hibbett D."/>
            <person name="Nagy L.G."/>
            <person name="Martin F.M."/>
        </authorList>
    </citation>
    <scope>NUCLEOTIDE SEQUENCE</scope>
    <source>
        <strain evidence="4">UH-Tt-Lm1</strain>
    </source>
</reference>
<reference evidence="4" key="1">
    <citation type="journal article" date="2020" name="Nat. Commun.">
        <title>Large-scale genome sequencing of mycorrhizal fungi provides insights into the early evolution of symbiotic traits.</title>
        <authorList>
            <person name="Miyauchi S."/>
            <person name="Kiss E."/>
            <person name="Kuo A."/>
            <person name="Drula E."/>
            <person name="Kohler A."/>
            <person name="Sanchez-Garcia M."/>
            <person name="Morin E."/>
            <person name="Andreopoulos B."/>
            <person name="Barry K.W."/>
            <person name="Bonito G."/>
            <person name="Buee M."/>
            <person name="Carver A."/>
            <person name="Chen C."/>
            <person name="Cichocki N."/>
            <person name="Clum A."/>
            <person name="Culley D."/>
            <person name="Crous P.W."/>
            <person name="Fauchery L."/>
            <person name="Girlanda M."/>
            <person name="Hayes R.D."/>
            <person name="Keri Z."/>
            <person name="LaButti K."/>
            <person name="Lipzen A."/>
            <person name="Lombard V."/>
            <person name="Magnuson J."/>
            <person name="Maillard F."/>
            <person name="Murat C."/>
            <person name="Nolan M."/>
            <person name="Ohm R.A."/>
            <person name="Pangilinan J."/>
            <person name="Pereira M.F."/>
            <person name="Perotto S."/>
            <person name="Peter M."/>
            <person name="Pfister S."/>
            <person name="Riley R."/>
            <person name="Sitrit Y."/>
            <person name="Stielow J.B."/>
            <person name="Szollosi G."/>
            <person name="Zifcakova L."/>
            <person name="Stursova M."/>
            <person name="Spatafora J.W."/>
            <person name="Tedersoo L."/>
            <person name="Vaario L.M."/>
            <person name="Yamada A."/>
            <person name="Yan M."/>
            <person name="Wang P."/>
            <person name="Xu J."/>
            <person name="Bruns T."/>
            <person name="Baldrian P."/>
            <person name="Vilgalys R."/>
            <person name="Dunand C."/>
            <person name="Henrissat B."/>
            <person name="Grigoriev I.V."/>
            <person name="Hibbett D."/>
            <person name="Nagy L.G."/>
            <person name="Martin F.M."/>
        </authorList>
    </citation>
    <scope>NUCLEOTIDE SEQUENCE</scope>
    <source>
        <strain evidence="4">UH-Tt-Lm1</strain>
    </source>
</reference>
<protein>
    <submittedName>
        <fullName evidence="4">Uncharacterized protein</fullName>
    </submittedName>
</protein>
<comment type="caution">
    <text evidence="4">The sequence shown here is derived from an EMBL/GenBank/DDBJ whole genome shotgun (WGS) entry which is preliminary data.</text>
</comment>
<feature type="compositionally biased region" description="Low complexity" evidence="3">
    <location>
        <begin position="68"/>
        <end position="93"/>
    </location>
</feature>
<feature type="region of interest" description="Disordered" evidence="3">
    <location>
        <begin position="1"/>
        <end position="291"/>
    </location>
</feature>
<name>A0A9P6L908_9AGAM</name>
<feature type="coiled-coil region" evidence="2">
    <location>
        <begin position="794"/>
        <end position="828"/>
    </location>
</feature>
<feature type="compositionally biased region" description="Polar residues" evidence="3">
    <location>
        <begin position="101"/>
        <end position="112"/>
    </location>
</feature>